<evidence type="ECO:0000313" key="2">
    <source>
        <dbReference type="Proteomes" id="UP001623661"/>
    </source>
</evidence>
<gene>
    <name evidence="1" type="ORF">ACJDUH_03950</name>
</gene>
<dbReference type="RefSeq" id="WP_406763855.1">
    <property type="nucleotide sequence ID" value="NZ_JBJHZY010000001.1"/>
</dbReference>
<sequence length="80" mass="9293">MTNGEVKKSYYGLKAFLILNGINRKERAKTMKISTRTLNNKLNGYSDFTFDEVMIFCNKYNSCSDLFSKSSKFKITKIKE</sequence>
<dbReference type="EMBL" id="JBJHZY010000001">
    <property type="protein sequence ID" value="MFL0267248.1"/>
    <property type="molecule type" value="Genomic_DNA"/>
</dbReference>
<comment type="caution">
    <text evidence="1">The sequence shown here is derived from an EMBL/GenBank/DDBJ whole genome shotgun (WGS) entry which is preliminary data.</text>
</comment>
<keyword evidence="2" id="KW-1185">Reference proteome</keyword>
<reference evidence="1 2" key="1">
    <citation type="submission" date="2024-11" db="EMBL/GenBank/DDBJ databases">
        <authorList>
            <person name="Heng Y.C."/>
            <person name="Lim A.C.H."/>
            <person name="Lee J.K.Y."/>
            <person name="Kittelmann S."/>
        </authorList>
    </citation>
    <scope>NUCLEOTIDE SEQUENCE [LARGE SCALE GENOMIC DNA]</scope>
    <source>
        <strain evidence="1 2">WILCCON 0202</strain>
    </source>
</reference>
<accession>A0ABW8TRI2</accession>
<evidence type="ECO:0000313" key="1">
    <source>
        <dbReference type="EMBL" id="MFL0267248.1"/>
    </source>
</evidence>
<evidence type="ECO:0008006" key="3">
    <source>
        <dbReference type="Google" id="ProtNLM"/>
    </source>
</evidence>
<organism evidence="1 2">
    <name type="scientific">Candidatus Clostridium radicumherbarum</name>
    <dbReference type="NCBI Taxonomy" id="3381662"/>
    <lineage>
        <taxon>Bacteria</taxon>
        <taxon>Bacillati</taxon>
        <taxon>Bacillota</taxon>
        <taxon>Clostridia</taxon>
        <taxon>Eubacteriales</taxon>
        <taxon>Clostridiaceae</taxon>
        <taxon>Clostridium</taxon>
    </lineage>
</organism>
<proteinExistence type="predicted"/>
<dbReference type="Proteomes" id="UP001623661">
    <property type="component" value="Unassembled WGS sequence"/>
</dbReference>
<name>A0ABW8TRI2_9CLOT</name>
<protein>
    <recommendedName>
        <fullName evidence="3">XRE family transcriptional regulator</fullName>
    </recommendedName>
</protein>